<dbReference type="InterPro" id="IPR044972">
    <property type="entry name" value="Mot1"/>
</dbReference>
<dbReference type="AlphaFoldDB" id="A0A9W8B8N6"/>
<dbReference type="OrthoDB" id="10252227at2759"/>
<dbReference type="SMART" id="SM00490">
    <property type="entry name" value="HELICc"/>
    <property type="match status" value="1"/>
</dbReference>
<gene>
    <name evidence="4" type="primary">MOT1_3</name>
    <name evidence="4" type="ORF">H4R26_005773</name>
</gene>
<dbReference type="GO" id="GO:0003677">
    <property type="term" value="F:DNA binding"/>
    <property type="evidence" value="ECO:0007669"/>
    <property type="project" value="InterPro"/>
</dbReference>
<evidence type="ECO:0000256" key="1">
    <source>
        <dbReference type="ARBA" id="ARBA00022801"/>
    </source>
</evidence>
<organism evidence="4 5">
    <name type="scientific">Coemansia thaxteri</name>
    <dbReference type="NCBI Taxonomy" id="2663907"/>
    <lineage>
        <taxon>Eukaryota</taxon>
        <taxon>Fungi</taxon>
        <taxon>Fungi incertae sedis</taxon>
        <taxon>Zoopagomycota</taxon>
        <taxon>Kickxellomycotina</taxon>
        <taxon>Kickxellomycetes</taxon>
        <taxon>Kickxellales</taxon>
        <taxon>Kickxellaceae</taxon>
        <taxon>Coemansia</taxon>
    </lineage>
</organism>
<dbReference type="FunFam" id="3.40.50.300:FF:001793">
    <property type="entry name" value="TATA-binding protein-associated factor"/>
    <property type="match status" value="1"/>
</dbReference>
<accession>A0A9W8B8N6</accession>
<dbReference type="GO" id="GO:0017025">
    <property type="term" value="F:TBP-class protein binding"/>
    <property type="evidence" value="ECO:0007669"/>
    <property type="project" value="InterPro"/>
</dbReference>
<dbReference type="InterPro" id="IPR027417">
    <property type="entry name" value="P-loop_NTPase"/>
</dbReference>
<dbReference type="PROSITE" id="PS51194">
    <property type="entry name" value="HELICASE_CTER"/>
    <property type="match status" value="1"/>
</dbReference>
<dbReference type="InterPro" id="IPR049730">
    <property type="entry name" value="SNF2/RAD54-like_C"/>
</dbReference>
<sequence length="326" mass="35947">EEESKARAVPHVFQALQYLRKVCNHPALVLTPKHPLYAQVTADLAARNADLHSLDIAPKMQALKELLNQCGIGTTGANTQSLMASKGGSGNSDQLLLEEDSLDAVSASHRVLIFCQHKEMIERIEQDLFQRHMPSVTYMRVDGTVEARRRQEIVTRFNSDPSIDCLLLTTHVGGLGLNLTGADTVIFVEHDYNPSMDLQAMDRAHRLGQTRVVNVYRLITRNTLEEKIMGLQAFKLHMANTIVNQQNAGLASMNTDQLLDLFNVSPPTAPSSTASRDASANGTSTNGGGAKSISKALEGLEELWDTSQYEEEYNLDTFISSLQQQQ</sequence>
<feature type="compositionally biased region" description="Low complexity" evidence="2">
    <location>
        <begin position="270"/>
        <end position="280"/>
    </location>
</feature>
<dbReference type="EMBL" id="JANBQF010001274">
    <property type="protein sequence ID" value="KAJ1997605.1"/>
    <property type="molecule type" value="Genomic_DNA"/>
</dbReference>
<dbReference type="CDD" id="cd18793">
    <property type="entry name" value="SF2_C_SNF"/>
    <property type="match status" value="1"/>
</dbReference>
<dbReference type="SUPFAM" id="SSF52540">
    <property type="entry name" value="P-loop containing nucleoside triphosphate hydrolases"/>
    <property type="match status" value="1"/>
</dbReference>
<dbReference type="PANTHER" id="PTHR36498">
    <property type="entry name" value="TATA-BINDING PROTEIN-ASSOCIATED FACTOR 172"/>
    <property type="match status" value="1"/>
</dbReference>
<dbReference type="GO" id="GO:0016887">
    <property type="term" value="F:ATP hydrolysis activity"/>
    <property type="evidence" value="ECO:0007669"/>
    <property type="project" value="InterPro"/>
</dbReference>
<dbReference type="Proteomes" id="UP001150907">
    <property type="component" value="Unassembled WGS sequence"/>
</dbReference>
<evidence type="ECO:0000259" key="3">
    <source>
        <dbReference type="PROSITE" id="PS51194"/>
    </source>
</evidence>
<proteinExistence type="predicted"/>
<keyword evidence="1" id="KW-0378">Hydrolase</keyword>
<dbReference type="Gene3D" id="3.40.50.300">
    <property type="entry name" value="P-loop containing nucleotide triphosphate hydrolases"/>
    <property type="match status" value="1"/>
</dbReference>
<dbReference type="Pfam" id="PF00271">
    <property type="entry name" value="Helicase_C"/>
    <property type="match status" value="1"/>
</dbReference>
<dbReference type="InterPro" id="IPR001650">
    <property type="entry name" value="Helicase_C-like"/>
</dbReference>
<reference evidence="4" key="1">
    <citation type="submission" date="2022-07" db="EMBL/GenBank/DDBJ databases">
        <title>Phylogenomic reconstructions and comparative analyses of Kickxellomycotina fungi.</title>
        <authorList>
            <person name="Reynolds N.K."/>
            <person name="Stajich J.E."/>
            <person name="Barry K."/>
            <person name="Grigoriev I.V."/>
            <person name="Crous P."/>
            <person name="Smith M.E."/>
        </authorList>
    </citation>
    <scope>NUCLEOTIDE SEQUENCE</scope>
    <source>
        <strain evidence="4">IMI 214461</strain>
    </source>
</reference>
<protein>
    <submittedName>
        <fullName evidence="4">TATA-binding protein-associated factor mot1</fullName>
    </submittedName>
</protein>
<feature type="domain" description="Helicase C-terminal" evidence="3">
    <location>
        <begin position="97"/>
        <end position="249"/>
    </location>
</feature>
<name>A0A9W8B8N6_9FUNG</name>
<evidence type="ECO:0000313" key="4">
    <source>
        <dbReference type="EMBL" id="KAJ1997605.1"/>
    </source>
</evidence>
<evidence type="ECO:0000313" key="5">
    <source>
        <dbReference type="Proteomes" id="UP001150907"/>
    </source>
</evidence>
<keyword evidence="5" id="KW-1185">Reference proteome</keyword>
<comment type="caution">
    <text evidence="4">The sequence shown here is derived from an EMBL/GenBank/DDBJ whole genome shotgun (WGS) entry which is preliminary data.</text>
</comment>
<feature type="non-terminal residue" evidence="4">
    <location>
        <position position="1"/>
    </location>
</feature>
<dbReference type="PANTHER" id="PTHR36498:SF1">
    <property type="entry name" value="TATA-BINDING PROTEIN-ASSOCIATED FACTOR 172"/>
    <property type="match status" value="1"/>
</dbReference>
<feature type="region of interest" description="Disordered" evidence="2">
    <location>
        <begin position="265"/>
        <end position="292"/>
    </location>
</feature>
<evidence type="ECO:0000256" key="2">
    <source>
        <dbReference type="SAM" id="MobiDB-lite"/>
    </source>
</evidence>